<dbReference type="PANTHER" id="PTHR42711">
    <property type="entry name" value="ABC TRANSPORTER ATP-BINDING PROTEIN"/>
    <property type="match status" value="1"/>
</dbReference>
<dbReference type="SMART" id="SM00382">
    <property type="entry name" value="AAA"/>
    <property type="match status" value="1"/>
</dbReference>
<evidence type="ECO:0000313" key="10">
    <source>
        <dbReference type="Proteomes" id="UP000664617"/>
    </source>
</evidence>
<dbReference type="SUPFAM" id="SSF52540">
    <property type="entry name" value="P-loop containing nucleoside triphosphate hydrolases"/>
    <property type="match status" value="1"/>
</dbReference>
<keyword evidence="10" id="KW-1185">Reference proteome</keyword>
<comment type="subcellular location">
    <subcellularLocation>
        <location evidence="1">Cell membrane</location>
        <topology evidence="1">Peripheral membrane protein</topology>
    </subcellularLocation>
</comment>
<evidence type="ECO:0000256" key="6">
    <source>
        <dbReference type="ARBA" id="ARBA00023251"/>
    </source>
</evidence>
<feature type="compositionally biased region" description="Basic and acidic residues" evidence="7">
    <location>
        <begin position="333"/>
        <end position="345"/>
    </location>
</feature>
<dbReference type="Pfam" id="PF00005">
    <property type="entry name" value="ABC_tran"/>
    <property type="match status" value="1"/>
</dbReference>
<name>A0ABS3I9F1_9MICO</name>
<evidence type="ECO:0000256" key="7">
    <source>
        <dbReference type="SAM" id="MobiDB-lite"/>
    </source>
</evidence>
<protein>
    <submittedName>
        <fullName evidence="9">ABC transporter ATP-binding protein</fullName>
    </submittedName>
</protein>
<keyword evidence="3" id="KW-0813">Transport</keyword>
<reference evidence="10" key="2">
    <citation type="submission" date="2023-07" db="EMBL/GenBank/DDBJ databases">
        <title>Myceligenerans salitolerans sp. nov., a halotolerant actinomycete isolated from a salt lake in Xinjiang, China.</title>
        <authorList>
            <person name="Guan T."/>
        </authorList>
    </citation>
    <scope>NUCLEOTIDE SEQUENCE [LARGE SCALE GENOMIC DNA]</scope>
    <source>
        <strain evidence="10">XHU 5031</strain>
    </source>
</reference>
<feature type="domain" description="ABC transporter" evidence="8">
    <location>
        <begin position="3"/>
        <end position="237"/>
    </location>
</feature>
<accession>A0ABS3I9F1</accession>
<sequence>MAIDVRDLRMRYGTKDVLTGVSFAARRGEVLALLGPNGAGKSTTIEILEGFRTRSAGQVTVLGQDPAHGDEAWRARLGVVLQSWRDHGRWKVRELLDYLARFYVPFSDPRIERPWNVDELLDAVGLTEHADQKVKALSGGQRRRLDVAIGIVGKPELVFLDEPTAGFDPHARREFHDLVHRLSDFENTTILITTHDLDEAEKLADRILILDEGTIVANGSADELARQMAQGAEVRWTADGRRHVHAAEQSDPTGFVRDLLTKDPGVTELEVRRASLEDTYMALVHRAETGQSGPGNDQAGTDGTRAEEPHAGQPRADGSVSGAQAPDGSVDDGTSKNDQTQEVRS</sequence>
<feature type="region of interest" description="Disordered" evidence="7">
    <location>
        <begin position="286"/>
        <end position="345"/>
    </location>
</feature>
<dbReference type="InterPro" id="IPR003439">
    <property type="entry name" value="ABC_transporter-like_ATP-bd"/>
</dbReference>
<gene>
    <name evidence="9" type="ORF">J0911_11360</name>
</gene>
<evidence type="ECO:0000256" key="1">
    <source>
        <dbReference type="ARBA" id="ARBA00004202"/>
    </source>
</evidence>
<dbReference type="PANTHER" id="PTHR42711:SF5">
    <property type="entry name" value="ABC TRANSPORTER ATP-BINDING PROTEIN NATA"/>
    <property type="match status" value="1"/>
</dbReference>
<keyword evidence="6" id="KW-0046">Antibiotic resistance</keyword>
<dbReference type="InterPro" id="IPR050763">
    <property type="entry name" value="ABC_transporter_ATP-binding"/>
</dbReference>
<comment type="similarity">
    <text evidence="2">Belongs to the ABC transporter superfamily.</text>
</comment>
<keyword evidence="5 9" id="KW-0067">ATP-binding</keyword>
<dbReference type="InterPro" id="IPR017871">
    <property type="entry name" value="ABC_transporter-like_CS"/>
</dbReference>
<dbReference type="InterPro" id="IPR003593">
    <property type="entry name" value="AAA+_ATPase"/>
</dbReference>
<comment type="caution">
    <text evidence="9">The sequence shown here is derived from an EMBL/GenBank/DDBJ whole genome shotgun (WGS) entry which is preliminary data.</text>
</comment>
<keyword evidence="4" id="KW-0547">Nucleotide-binding</keyword>
<reference evidence="9 10" key="1">
    <citation type="submission" date="2021-03" db="EMBL/GenBank/DDBJ databases">
        <authorList>
            <person name="Xin L."/>
        </authorList>
    </citation>
    <scope>NUCLEOTIDE SEQUENCE [LARGE SCALE GENOMIC DNA]</scope>
    <source>
        <strain evidence="9 10">XHU 5031</strain>
    </source>
</reference>
<dbReference type="EMBL" id="JAFMPK010000044">
    <property type="protein sequence ID" value="MBO0609622.1"/>
    <property type="molecule type" value="Genomic_DNA"/>
</dbReference>
<evidence type="ECO:0000256" key="5">
    <source>
        <dbReference type="ARBA" id="ARBA00022840"/>
    </source>
</evidence>
<dbReference type="CDD" id="cd03230">
    <property type="entry name" value="ABC_DR_subfamily_A"/>
    <property type="match status" value="1"/>
</dbReference>
<dbReference type="PROSITE" id="PS00211">
    <property type="entry name" value="ABC_TRANSPORTER_1"/>
    <property type="match status" value="1"/>
</dbReference>
<dbReference type="Proteomes" id="UP000664617">
    <property type="component" value="Unassembled WGS sequence"/>
</dbReference>
<dbReference type="PROSITE" id="PS50893">
    <property type="entry name" value="ABC_TRANSPORTER_2"/>
    <property type="match status" value="1"/>
</dbReference>
<feature type="compositionally biased region" description="Polar residues" evidence="7">
    <location>
        <begin position="289"/>
        <end position="301"/>
    </location>
</feature>
<dbReference type="InterPro" id="IPR027417">
    <property type="entry name" value="P-loop_NTPase"/>
</dbReference>
<evidence type="ECO:0000256" key="2">
    <source>
        <dbReference type="ARBA" id="ARBA00005417"/>
    </source>
</evidence>
<organism evidence="9 10">
    <name type="scientific">Myceligenerans salitolerans</name>
    <dbReference type="NCBI Taxonomy" id="1230528"/>
    <lineage>
        <taxon>Bacteria</taxon>
        <taxon>Bacillati</taxon>
        <taxon>Actinomycetota</taxon>
        <taxon>Actinomycetes</taxon>
        <taxon>Micrococcales</taxon>
        <taxon>Promicromonosporaceae</taxon>
        <taxon>Myceligenerans</taxon>
    </lineage>
</organism>
<proteinExistence type="inferred from homology"/>
<evidence type="ECO:0000256" key="4">
    <source>
        <dbReference type="ARBA" id="ARBA00022741"/>
    </source>
</evidence>
<evidence type="ECO:0000259" key="8">
    <source>
        <dbReference type="PROSITE" id="PS50893"/>
    </source>
</evidence>
<evidence type="ECO:0000313" key="9">
    <source>
        <dbReference type="EMBL" id="MBO0609622.1"/>
    </source>
</evidence>
<dbReference type="Gene3D" id="3.40.50.300">
    <property type="entry name" value="P-loop containing nucleotide triphosphate hydrolases"/>
    <property type="match status" value="1"/>
</dbReference>
<evidence type="ECO:0000256" key="3">
    <source>
        <dbReference type="ARBA" id="ARBA00022448"/>
    </source>
</evidence>
<dbReference type="GO" id="GO:0005524">
    <property type="term" value="F:ATP binding"/>
    <property type="evidence" value="ECO:0007669"/>
    <property type="project" value="UniProtKB-KW"/>
</dbReference>